<proteinExistence type="predicted"/>
<accession>A0A9N9T5Y8</accession>
<dbReference type="OrthoDB" id="10265800at2759"/>
<dbReference type="Proteomes" id="UP001153709">
    <property type="component" value="Chromosome 7"/>
</dbReference>
<gene>
    <name evidence="1" type="ORF">DIABBA_LOCUS10171</name>
</gene>
<reference evidence="1" key="1">
    <citation type="submission" date="2022-01" db="EMBL/GenBank/DDBJ databases">
        <authorList>
            <person name="King R."/>
        </authorList>
    </citation>
    <scope>NUCLEOTIDE SEQUENCE</scope>
</reference>
<evidence type="ECO:0000313" key="2">
    <source>
        <dbReference type="Proteomes" id="UP001153709"/>
    </source>
</evidence>
<name>A0A9N9T5Y8_DIABA</name>
<dbReference type="AlphaFoldDB" id="A0A9N9T5Y8"/>
<dbReference type="EMBL" id="OU898282">
    <property type="protein sequence ID" value="CAG9837160.1"/>
    <property type="molecule type" value="Genomic_DNA"/>
</dbReference>
<organism evidence="1 2">
    <name type="scientific">Diabrotica balteata</name>
    <name type="common">Banded cucumber beetle</name>
    <dbReference type="NCBI Taxonomy" id="107213"/>
    <lineage>
        <taxon>Eukaryota</taxon>
        <taxon>Metazoa</taxon>
        <taxon>Ecdysozoa</taxon>
        <taxon>Arthropoda</taxon>
        <taxon>Hexapoda</taxon>
        <taxon>Insecta</taxon>
        <taxon>Pterygota</taxon>
        <taxon>Neoptera</taxon>
        <taxon>Endopterygota</taxon>
        <taxon>Coleoptera</taxon>
        <taxon>Polyphaga</taxon>
        <taxon>Cucujiformia</taxon>
        <taxon>Chrysomeloidea</taxon>
        <taxon>Chrysomelidae</taxon>
        <taxon>Galerucinae</taxon>
        <taxon>Diabroticina</taxon>
        <taxon>Diabroticites</taxon>
        <taxon>Diabrotica</taxon>
    </lineage>
</organism>
<sequence length="113" mass="12893">MKMVPKCGDLVAIAILTVIFFKHFNEVRGQRDNLKQFQKIIRDTAEGKMGNFIIKYPQRKPNVRHQPYISNLVPFPCSNVTRYGLGRSRFVPTSVHQLLPGDIDIIGALGILW</sequence>
<protein>
    <submittedName>
        <fullName evidence="1">Uncharacterized protein</fullName>
    </submittedName>
</protein>
<evidence type="ECO:0000313" key="1">
    <source>
        <dbReference type="EMBL" id="CAG9837160.1"/>
    </source>
</evidence>
<keyword evidence="2" id="KW-1185">Reference proteome</keyword>